<organism evidence="2 3">
    <name type="scientific">Castilleja foliolosa</name>
    <dbReference type="NCBI Taxonomy" id="1961234"/>
    <lineage>
        <taxon>Eukaryota</taxon>
        <taxon>Viridiplantae</taxon>
        <taxon>Streptophyta</taxon>
        <taxon>Embryophyta</taxon>
        <taxon>Tracheophyta</taxon>
        <taxon>Spermatophyta</taxon>
        <taxon>Magnoliopsida</taxon>
        <taxon>eudicotyledons</taxon>
        <taxon>Gunneridae</taxon>
        <taxon>Pentapetalae</taxon>
        <taxon>asterids</taxon>
        <taxon>lamiids</taxon>
        <taxon>Lamiales</taxon>
        <taxon>Orobanchaceae</taxon>
        <taxon>Pedicularideae</taxon>
        <taxon>Castillejinae</taxon>
        <taxon>Castilleja</taxon>
    </lineage>
</organism>
<gene>
    <name evidence="2" type="ORF">CASFOL_005375</name>
</gene>
<evidence type="ECO:0000313" key="3">
    <source>
        <dbReference type="Proteomes" id="UP001632038"/>
    </source>
</evidence>
<feature type="compositionally biased region" description="Polar residues" evidence="1">
    <location>
        <begin position="1"/>
        <end position="10"/>
    </location>
</feature>
<dbReference type="AlphaFoldDB" id="A0ABD3E3U4"/>
<evidence type="ECO:0000256" key="1">
    <source>
        <dbReference type="SAM" id="MobiDB-lite"/>
    </source>
</evidence>
<dbReference type="Proteomes" id="UP001632038">
    <property type="component" value="Unassembled WGS sequence"/>
</dbReference>
<proteinExistence type="predicted"/>
<evidence type="ECO:0000313" key="2">
    <source>
        <dbReference type="EMBL" id="KAL3648972.1"/>
    </source>
</evidence>
<feature type="region of interest" description="Disordered" evidence="1">
    <location>
        <begin position="41"/>
        <end position="69"/>
    </location>
</feature>
<reference evidence="3" key="1">
    <citation type="journal article" date="2024" name="IScience">
        <title>Strigolactones Initiate the Formation of Haustorium-like Structures in Castilleja.</title>
        <authorList>
            <person name="Buerger M."/>
            <person name="Peterson D."/>
            <person name="Chory J."/>
        </authorList>
    </citation>
    <scope>NUCLEOTIDE SEQUENCE [LARGE SCALE GENOMIC DNA]</scope>
</reference>
<comment type="caution">
    <text evidence="2">The sequence shown here is derived from an EMBL/GenBank/DDBJ whole genome shotgun (WGS) entry which is preliminary data.</text>
</comment>
<name>A0ABD3E3U4_9LAMI</name>
<feature type="region of interest" description="Disordered" evidence="1">
    <location>
        <begin position="1"/>
        <end position="29"/>
    </location>
</feature>
<sequence>METPESMMSTSEKREIAPEIPPNTKRPQNVQLFNEMAAKLEDDSGDGAENYSRLSPDLKKSPYFNKTTQHMPTTKEIPQDYKKIEKEDFDRRVDLSSLSNEIETIGGDVQFTEDQDPDDVAEKLGINIFHSIIYRLYELPFIKRVACKIESGSVLAFILEGLLKSVFQPRASFGEDCKTHYGIIKRAWEDIELTSLLLEEKSSWHIIDGYYEESNEQLLERLTPLIKGHLPMTEILPKSEEESETFIVRRALTILMGYLSAKDSVLPFDDVMGREGFIGIRNFRYSDTPDDMKVEPLSSSGAFMEPSSCTLEALMPDSSLVTQLLHDSSFKDVAQQIESHPSSAKSAKFVLSYFASSFDKGCIPTYLRKGIFGFWRSSCLVPLRCALEKKSSKPSLFKKFKQLSDGAEMLRLKVQLSRIREDNFWKIIDIHKSSFSLKMRLALCTLIGYWSTLDMTKTVMLLHMCNNKKPLKDLKDVEIVSYWADQSHDLKGLKNVLAKEYQENSDEVEHRIAEIESQQKLIALEAVDCGYDDKKPAMVTAILKGRSCIYIIFRWYFNTSGVLKKVVC</sequence>
<accession>A0ABD3E3U4</accession>
<keyword evidence="3" id="KW-1185">Reference proteome</keyword>
<protein>
    <submittedName>
        <fullName evidence="2">Uncharacterized protein</fullName>
    </submittedName>
</protein>
<dbReference type="EMBL" id="JAVIJP010000007">
    <property type="protein sequence ID" value="KAL3648972.1"/>
    <property type="molecule type" value="Genomic_DNA"/>
</dbReference>